<dbReference type="Proteomes" id="UP000180235">
    <property type="component" value="Chromosome"/>
</dbReference>
<feature type="non-terminal residue" evidence="1">
    <location>
        <position position="61"/>
    </location>
</feature>
<dbReference type="AlphaFoldDB" id="A0A1J0AG32"/>
<protein>
    <submittedName>
        <fullName evidence="1">Uncharacterized protein</fullName>
    </submittedName>
</protein>
<keyword evidence="2" id="KW-1185">Reference proteome</keyword>
<gene>
    <name evidence="1" type="ORF">GlitD10_2558</name>
</gene>
<dbReference type="RefSeq" id="WP_172819683.1">
    <property type="nucleotide sequence ID" value="NZ_CP017675.1"/>
</dbReference>
<reference evidence="1 2" key="1">
    <citation type="submission" date="2016-10" db="EMBL/GenBank/DDBJ databases">
        <title>Description of Gloeomargarita lithophora gen. nov., sp. nov., a thylakoid-bearing basal-branching cyanobacterium with intracellular carbonates, and proposal for Gloeomargaritales ord. nov.</title>
        <authorList>
            <person name="Moreira D."/>
            <person name="Tavera R."/>
            <person name="Benzerara K."/>
            <person name="Skouri-Panet F."/>
            <person name="Couradeau E."/>
            <person name="Gerard E."/>
            <person name="Loussert C."/>
            <person name="Novelo E."/>
            <person name="Zivanovic Y."/>
            <person name="Lopez-Garcia P."/>
        </authorList>
    </citation>
    <scope>NUCLEOTIDE SEQUENCE [LARGE SCALE GENOMIC DNA]</scope>
    <source>
        <strain evidence="1 2">D10</strain>
    </source>
</reference>
<proteinExistence type="predicted"/>
<dbReference type="EMBL" id="CP017675">
    <property type="protein sequence ID" value="APB34897.1"/>
    <property type="molecule type" value="Genomic_DNA"/>
</dbReference>
<name>A0A1J0AG32_9CYAN</name>
<evidence type="ECO:0000313" key="2">
    <source>
        <dbReference type="Proteomes" id="UP000180235"/>
    </source>
</evidence>
<organism evidence="1 2">
    <name type="scientific">Gloeomargarita lithophora Alchichica-D10</name>
    <dbReference type="NCBI Taxonomy" id="1188229"/>
    <lineage>
        <taxon>Bacteria</taxon>
        <taxon>Bacillati</taxon>
        <taxon>Cyanobacteriota</taxon>
        <taxon>Cyanophyceae</taxon>
        <taxon>Gloeomargaritales</taxon>
        <taxon>Gloeomargaritaceae</taxon>
        <taxon>Gloeomargarita</taxon>
    </lineage>
</organism>
<accession>A0A1J0AG32</accession>
<evidence type="ECO:0000313" key="1">
    <source>
        <dbReference type="EMBL" id="APB34897.1"/>
    </source>
</evidence>
<dbReference type="KEGG" id="glt:GlitD10_2558.1"/>
<sequence length="61" mass="7047">MVLTPEQEIEREEGIWDCPMLKREIAEGQCYEIYLARKGFLGGGLISEEEESGKTRQEIEQ</sequence>